<dbReference type="Proteomes" id="UP000092573">
    <property type="component" value="Chromosome"/>
</dbReference>
<proteinExistence type="predicted"/>
<sequence>MKRIIFSVIGILLVLLIIAYMGFYRYNHSTINKTLNLDHANLAIVNFAKGKIAILNNEKELKVVYLKKGVLGWKKALDPAPILKNTQAYNQLVSFFNIDGQAFVFGFFPSQNIKSVIFNDRSYLSGSLEISYEVGQEGSWFIPLNKNITTLSSENLIVIMNDGTRVSYPFSELR</sequence>
<gene>
    <name evidence="1" type="ORF">AWM70_12785</name>
</gene>
<accession>A0A1B1N1T5</accession>
<dbReference type="RefSeq" id="WP_068696955.1">
    <property type="nucleotide sequence ID" value="NZ_CP014167.1"/>
</dbReference>
<evidence type="ECO:0000313" key="1">
    <source>
        <dbReference type="EMBL" id="ANS75375.1"/>
    </source>
</evidence>
<keyword evidence="2" id="KW-1185">Reference proteome</keyword>
<organism evidence="1 2">
    <name type="scientific">Paenibacillus yonginensis</name>
    <dbReference type="NCBI Taxonomy" id="1462996"/>
    <lineage>
        <taxon>Bacteria</taxon>
        <taxon>Bacillati</taxon>
        <taxon>Bacillota</taxon>
        <taxon>Bacilli</taxon>
        <taxon>Bacillales</taxon>
        <taxon>Paenibacillaceae</taxon>
        <taxon>Paenibacillus</taxon>
    </lineage>
</organism>
<evidence type="ECO:0000313" key="2">
    <source>
        <dbReference type="Proteomes" id="UP000092573"/>
    </source>
</evidence>
<dbReference type="AlphaFoldDB" id="A0A1B1N1T5"/>
<dbReference type="KEGG" id="pyg:AWM70_12785"/>
<reference evidence="1 2" key="1">
    <citation type="submission" date="2016-01" db="EMBL/GenBank/DDBJ databases">
        <title>Complete Genome Sequence of Paenibacillus yonginensis DCY84, a novel Plant Growth-Promoting Bacteria with Elicitation of Induced Systemic Resistance.</title>
        <authorList>
            <person name="Kim Y.J."/>
            <person name="Yang D.C."/>
            <person name="Sukweenadhi J."/>
        </authorList>
    </citation>
    <scope>NUCLEOTIDE SEQUENCE [LARGE SCALE GENOMIC DNA]</scope>
    <source>
        <strain evidence="1 2">DCY84</strain>
    </source>
</reference>
<dbReference type="EMBL" id="CP014167">
    <property type="protein sequence ID" value="ANS75375.1"/>
    <property type="molecule type" value="Genomic_DNA"/>
</dbReference>
<name>A0A1B1N1T5_9BACL</name>
<protein>
    <submittedName>
        <fullName evidence="1">Uncharacterized protein</fullName>
    </submittedName>
</protein>